<gene>
    <name evidence="9" type="primary">pyrG</name>
    <name evidence="12" type="ORF">NF557_10080</name>
</gene>
<comment type="caution">
    <text evidence="9">Lacks conserved residue(s) required for the propagation of feature annotation.</text>
</comment>
<dbReference type="HAMAP" id="MF_01227">
    <property type="entry name" value="PyrG"/>
    <property type="match status" value="1"/>
</dbReference>
<evidence type="ECO:0000256" key="5">
    <source>
        <dbReference type="ARBA" id="ARBA00022840"/>
    </source>
</evidence>
<feature type="region of interest" description="Amidoligase domain" evidence="9">
    <location>
        <begin position="1"/>
        <end position="274"/>
    </location>
</feature>
<feature type="binding site" evidence="9">
    <location>
        <position position="148"/>
    </location>
    <ligand>
        <name>Mg(2+)</name>
        <dbReference type="ChEBI" id="CHEBI:18420"/>
    </ligand>
</feature>
<dbReference type="CDD" id="cd01746">
    <property type="entry name" value="GATase1_CTP_Synthase"/>
    <property type="match status" value="1"/>
</dbReference>
<keyword evidence="6 9" id="KW-0315">Glutamine amidotransferase</keyword>
<evidence type="ECO:0000259" key="11">
    <source>
        <dbReference type="Pfam" id="PF06418"/>
    </source>
</evidence>
<dbReference type="Gene3D" id="3.40.50.300">
    <property type="entry name" value="P-loop containing nucleotide triphosphate hydrolases"/>
    <property type="match status" value="1"/>
</dbReference>
<sequence length="560" mass="60871">MVDQTKHIFVTGGVASSLGKGLTASSLGLLLRARGLRVTMQKLDPYINVDPGTMNPFQHGEVFVTEDGAETDLDIGHYERFLDVNLRGRANVTTGQVYNDVIAKERRGEYLGDTVQVIPHITNEIKARMRADATELPADQTPDVIITEIGGTVGDIESLPFLEAARQVRHDLGRANCFFVHVSLVPYLAPSGELKTKPTQHSVAQLRQVGITPDALVLRSDREIPMSIKRKISMMCDVEVDGVASCVDAPSIYDIPKVLHTEGLDAYVVRTLGMPFRDVDWTDWDALLQRVHRPEHEVEVALVGKYIDLPDAYLSITEALRAGGFANDARVAIRWVASDECATEAGATRALSGVDAILVPGGFGIRGIEGKIGALRWARERQVPTLGICLGLQAMVIEYARNVAHIEGASSTEFEPDTGAPVIATMEEQRAFVEGAGDLGGTMRLGSYPAMLTKGSVVAGAYGTTQVEERHRHRYEVGNAYREQLSDAGLAISGTSPDGQLVEFVELPVDVHPYYVSTQAHPEFKSRPHRAHPLFAGLVAAALDAQRSLRLVEVERTPAG</sequence>
<evidence type="ECO:0000256" key="8">
    <source>
        <dbReference type="ARBA" id="ARBA00047781"/>
    </source>
</evidence>
<comment type="similarity">
    <text evidence="2 9">Belongs to the CTP synthase family.</text>
</comment>
<feature type="binding site" evidence="9">
    <location>
        <begin position="17"/>
        <end position="22"/>
    </location>
    <ligand>
        <name>ATP</name>
        <dbReference type="ChEBI" id="CHEBI:30616"/>
    </ligand>
</feature>
<dbReference type="Pfam" id="PF06418">
    <property type="entry name" value="CTP_synth_N"/>
    <property type="match status" value="1"/>
</dbReference>
<comment type="function">
    <text evidence="9">Catalyzes the ATP-dependent amination of UTP to CTP with either L-glutamine or ammonia as the source of nitrogen. Regulates intracellular CTP levels through interactions with the four ribonucleotide triphosphates.</text>
</comment>
<proteinExistence type="inferred from homology"/>
<organism evidence="12 13">
    <name type="scientific">Ornithinimicrobium cryptoxanthini</name>
    <dbReference type="NCBI Taxonomy" id="2934161"/>
    <lineage>
        <taxon>Bacteria</taxon>
        <taxon>Bacillati</taxon>
        <taxon>Actinomycetota</taxon>
        <taxon>Actinomycetes</taxon>
        <taxon>Micrococcales</taxon>
        <taxon>Ornithinimicrobiaceae</taxon>
        <taxon>Ornithinimicrobium</taxon>
    </lineage>
</organism>
<feature type="binding site" evidence="9">
    <location>
        <position position="231"/>
    </location>
    <ligand>
        <name>UTP</name>
        <dbReference type="ChEBI" id="CHEBI:46398"/>
    </ligand>
</feature>
<accession>A0ABY4YF74</accession>
<feature type="binding site" evidence="9">
    <location>
        <position position="74"/>
    </location>
    <ligand>
        <name>Mg(2+)</name>
        <dbReference type="ChEBI" id="CHEBI:18420"/>
    </ligand>
</feature>
<dbReference type="EMBL" id="CP099490">
    <property type="protein sequence ID" value="USQ75003.1"/>
    <property type="molecule type" value="Genomic_DNA"/>
</dbReference>
<feature type="active site" evidence="9">
    <location>
        <position position="523"/>
    </location>
</feature>
<feature type="binding site" evidence="9">
    <location>
        <position position="16"/>
    </location>
    <ligand>
        <name>UTP</name>
        <dbReference type="ChEBI" id="CHEBI:46398"/>
    </ligand>
</feature>
<reference evidence="12" key="1">
    <citation type="submission" date="2022-06" db="EMBL/GenBank/DDBJ databases">
        <title>Ornithinimicrobium JY.X270.</title>
        <authorList>
            <person name="Huang Y."/>
        </authorList>
    </citation>
    <scope>NUCLEOTIDE SEQUENCE</scope>
    <source>
        <strain evidence="12">JY.X270</strain>
    </source>
</reference>
<evidence type="ECO:0000256" key="2">
    <source>
        <dbReference type="ARBA" id="ARBA00007533"/>
    </source>
</evidence>
<protein>
    <recommendedName>
        <fullName evidence="9">CTP synthase</fullName>
        <ecNumber evidence="9">6.3.4.2</ecNumber>
    </recommendedName>
    <alternativeName>
        <fullName evidence="9">Cytidine 5'-triphosphate synthase</fullName>
    </alternativeName>
    <alternativeName>
        <fullName evidence="9">Cytidine triphosphate synthetase</fullName>
        <shortName evidence="9">CTP synthetase</shortName>
        <shortName evidence="9">CTPS</shortName>
    </alternativeName>
    <alternativeName>
        <fullName evidence="9">UTP--ammonia ligase</fullName>
    </alternativeName>
</protein>
<dbReference type="NCBIfam" id="TIGR00337">
    <property type="entry name" value="PyrG"/>
    <property type="match status" value="1"/>
</dbReference>
<dbReference type="PANTHER" id="PTHR11550:SF0">
    <property type="entry name" value="CTP SYNTHASE-RELATED"/>
    <property type="match status" value="1"/>
</dbReference>
<feature type="active site" description="Nucleophile; for glutamine hydrolysis" evidence="9">
    <location>
        <position position="389"/>
    </location>
</feature>
<dbReference type="Gene3D" id="3.40.50.880">
    <property type="match status" value="1"/>
</dbReference>
<feature type="binding site" evidence="9">
    <location>
        <begin position="155"/>
        <end position="157"/>
    </location>
    <ligand>
        <name>CTP</name>
        <dbReference type="ChEBI" id="CHEBI:37563"/>
        <note>allosteric inhibitor</note>
    </ligand>
</feature>
<evidence type="ECO:0000256" key="1">
    <source>
        <dbReference type="ARBA" id="ARBA00005171"/>
    </source>
</evidence>
<keyword evidence="7 9" id="KW-0665">Pyrimidine biosynthesis</keyword>
<evidence type="ECO:0000313" key="13">
    <source>
        <dbReference type="Proteomes" id="UP001056535"/>
    </source>
</evidence>
<name>A0ABY4YF74_9MICO</name>
<comment type="catalytic activity">
    <reaction evidence="9">
        <text>UTP + NH4(+) + ATP = CTP + ADP + phosphate + 2 H(+)</text>
        <dbReference type="Rhea" id="RHEA:16597"/>
        <dbReference type="ChEBI" id="CHEBI:15378"/>
        <dbReference type="ChEBI" id="CHEBI:28938"/>
        <dbReference type="ChEBI" id="CHEBI:30616"/>
        <dbReference type="ChEBI" id="CHEBI:37563"/>
        <dbReference type="ChEBI" id="CHEBI:43474"/>
        <dbReference type="ChEBI" id="CHEBI:46398"/>
        <dbReference type="ChEBI" id="CHEBI:456216"/>
    </reaction>
</comment>
<comment type="miscellaneous">
    <text evidence="9">CTPSs have evolved a hybrid strategy for distinguishing between UTP and CTP. The overlapping regions of the product feedback inhibitory and substrate sites recognize a common feature in both compounds, the triphosphate moiety. To differentiate isosteric substrate and product pyrimidine rings, an additional pocket far from the expected kinase/ligase catalytic site, specifically recognizes the cytosine and ribose portions of the product inhibitor.</text>
</comment>
<feature type="domain" description="Glutamine amidotransferase" evidence="10">
    <location>
        <begin position="309"/>
        <end position="539"/>
    </location>
</feature>
<feature type="binding site" evidence="9">
    <location>
        <position position="413"/>
    </location>
    <ligand>
        <name>L-glutamine</name>
        <dbReference type="ChEBI" id="CHEBI:58359"/>
    </ligand>
</feature>
<dbReference type="InterPro" id="IPR017926">
    <property type="entry name" value="GATASE"/>
</dbReference>
<dbReference type="CDD" id="cd03113">
    <property type="entry name" value="CTPS_N"/>
    <property type="match status" value="1"/>
</dbReference>
<dbReference type="NCBIfam" id="NF003792">
    <property type="entry name" value="PRK05380.1"/>
    <property type="match status" value="1"/>
</dbReference>
<dbReference type="Pfam" id="PF00117">
    <property type="entry name" value="GATase"/>
    <property type="match status" value="1"/>
</dbReference>
<dbReference type="SUPFAM" id="SSF52540">
    <property type="entry name" value="P-loop containing nucleoside triphosphate hydrolases"/>
    <property type="match status" value="1"/>
</dbReference>
<evidence type="ECO:0000256" key="3">
    <source>
        <dbReference type="ARBA" id="ARBA00022598"/>
    </source>
</evidence>
<evidence type="ECO:0000256" key="9">
    <source>
        <dbReference type="HAMAP-Rule" id="MF_01227"/>
    </source>
</evidence>
<dbReference type="InterPro" id="IPR004468">
    <property type="entry name" value="CTP_synthase"/>
</dbReference>
<keyword evidence="3 9" id="KW-0436">Ligase</keyword>
<feature type="binding site" evidence="9">
    <location>
        <begin position="195"/>
        <end position="200"/>
    </location>
    <ligand>
        <name>CTP</name>
        <dbReference type="ChEBI" id="CHEBI:37563"/>
        <note>allosteric inhibitor</note>
    </ligand>
</feature>
<feature type="binding site" evidence="9">
    <location>
        <position position="16"/>
    </location>
    <ligand>
        <name>CTP</name>
        <dbReference type="ChEBI" id="CHEBI:37563"/>
        <note>allosteric inhibitor</note>
    </ligand>
</feature>
<dbReference type="InterPro" id="IPR017456">
    <property type="entry name" value="CTP_synthase_N"/>
</dbReference>
<keyword evidence="9" id="KW-0479">Metal-binding</keyword>
<feature type="domain" description="CTP synthase N-terminal" evidence="11">
    <location>
        <begin position="6"/>
        <end position="273"/>
    </location>
</feature>
<dbReference type="InterPro" id="IPR029062">
    <property type="entry name" value="Class_I_gatase-like"/>
</dbReference>
<feature type="binding site" evidence="9">
    <location>
        <position position="74"/>
    </location>
    <ligand>
        <name>ATP</name>
        <dbReference type="ChEBI" id="CHEBI:30616"/>
    </ligand>
</feature>
<dbReference type="SUPFAM" id="SSF52317">
    <property type="entry name" value="Class I glutamine amidotransferase-like"/>
    <property type="match status" value="1"/>
</dbReference>
<comment type="pathway">
    <text evidence="1 9">Pyrimidine metabolism; CTP biosynthesis via de novo pathway; CTP from UDP: step 2/2.</text>
</comment>
<dbReference type="InterPro" id="IPR027417">
    <property type="entry name" value="P-loop_NTPase"/>
</dbReference>
<comment type="catalytic activity">
    <reaction evidence="8 9">
        <text>UTP + L-glutamine + ATP + H2O = CTP + L-glutamate + ADP + phosphate + 2 H(+)</text>
        <dbReference type="Rhea" id="RHEA:26426"/>
        <dbReference type="ChEBI" id="CHEBI:15377"/>
        <dbReference type="ChEBI" id="CHEBI:15378"/>
        <dbReference type="ChEBI" id="CHEBI:29985"/>
        <dbReference type="ChEBI" id="CHEBI:30616"/>
        <dbReference type="ChEBI" id="CHEBI:37563"/>
        <dbReference type="ChEBI" id="CHEBI:43474"/>
        <dbReference type="ChEBI" id="CHEBI:46398"/>
        <dbReference type="ChEBI" id="CHEBI:58359"/>
        <dbReference type="ChEBI" id="CHEBI:456216"/>
        <dbReference type="EC" id="6.3.4.2"/>
    </reaction>
</comment>
<dbReference type="PROSITE" id="PS51273">
    <property type="entry name" value="GATASE_TYPE_1"/>
    <property type="match status" value="1"/>
</dbReference>
<comment type="catalytic activity">
    <reaction evidence="9">
        <text>L-glutamine + H2O = L-glutamate + NH4(+)</text>
        <dbReference type="Rhea" id="RHEA:15889"/>
        <dbReference type="ChEBI" id="CHEBI:15377"/>
        <dbReference type="ChEBI" id="CHEBI:28938"/>
        <dbReference type="ChEBI" id="CHEBI:29985"/>
        <dbReference type="ChEBI" id="CHEBI:58359"/>
    </reaction>
</comment>
<keyword evidence="4 9" id="KW-0547">Nucleotide-binding</keyword>
<feature type="binding site" evidence="9">
    <location>
        <position position="474"/>
    </location>
    <ligand>
        <name>L-glutamine</name>
        <dbReference type="ChEBI" id="CHEBI:58359"/>
    </ligand>
</feature>
<evidence type="ECO:0000313" key="12">
    <source>
        <dbReference type="EMBL" id="USQ75003.1"/>
    </source>
</evidence>
<evidence type="ECO:0000259" key="10">
    <source>
        <dbReference type="Pfam" id="PF00117"/>
    </source>
</evidence>
<evidence type="ECO:0000256" key="6">
    <source>
        <dbReference type="ARBA" id="ARBA00022962"/>
    </source>
</evidence>
<keyword evidence="13" id="KW-1185">Reference proteome</keyword>
<feature type="binding site" evidence="9">
    <location>
        <position position="362"/>
    </location>
    <ligand>
        <name>L-glutamine</name>
        <dbReference type="ChEBI" id="CHEBI:58359"/>
    </ligand>
</feature>
<comment type="subunit">
    <text evidence="9">Homotetramer.</text>
</comment>
<feature type="binding site" evidence="9">
    <location>
        <position position="249"/>
    </location>
    <ligand>
        <name>ATP</name>
        <dbReference type="ChEBI" id="CHEBI:30616"/>
    </ligand>
</feature>
<feature type="binding site" evidence="9">
    <location>
        <position position="231"/>
    </location>
    <ligand>
        <name>CTP</name>
        <dbReference type="ChEBI" id="CHEBI:37563"/>
        <note>allosteric inhibitor</note>
    </ligand>
</feature>
<keyword evidence="5 9" id="KW-0067">ATP-binding</keyword>
<feature type="active site" evidence="9">
    <location>
        <position position="521"/>
    </location>
</feature>
<dbReference type="PANTHER" id="PTHR11550">
    <property type="entry name" value="CTP SYNTHASE"/>
    <property type="match status" value="1"/>
</dbReference>
<evidence type="ECO:0000256" key="7">
    <source>
        <dbReference type="ARBA" id="ARBA00022975"/>
    </source>
</evidence>
<feature type="binding site" evidence="9">
    <location>
        <begin position="195"/>
        <end position="200"/>
    </location>
    <ligand>
        <name>UTP</name>
        <dbReference type="ChEBI" id="CHEBI:46398"/>
    </ligand>
</feature>
<dbReference type="RefSeq" id="WP_252619123.1">
    <property type="nucleotide sequence ID" value="NZ_CP099490.1"/>
</dbReference>
<dbReference type="InterPro" id="IPR033828">
    <property type="entry name" value="GATase1_CTP_Synthase"/>
</dbReference>
<dbReference type="Proteomes" id="UP001056535">
    <property type="component" value="Chromosome"/>
</dbReference>
<evidence type="ECO:0000256" key="4">
    <source>
        <dbReference type="ARBA" id="ARBA00022741"/>
    </source>
</evidence>
<keyword evidence="9" id="KW-0460">Magnesium</keyword>
<feature type="binding site" evidence="9">
    <location>
        <begin position="390"/>
        <end position="393"/>
    </location>
    <ligand>
        <name>L-glutamine</name>
        <dbReference type="ChEBI" id="CHEBI:58359"/>
    </ligand>
</feature>
<comment type="activity regulation">
    <text evidence="9">Allosterically activated by GTP, when glutamine is the substrate; GTP has no effect on the reaction when ammonia is the substrate. The allosteric effector GTP functions by stabilizing the protein conformation that binds the tetrahedral intermediate(s) formed during glutamine hydrolysis. Inhibited by the product CTP, via allosteric rather than competitive inhibition.</text>
</comment>
<dbReference type="GO" id="GO:0003883">
    <property type="term" value="F:CTP synthase activity"/>
    <property type="evidence" value="ECO:0007669"/>
    <property type="project" value="UniProtKB-EC"/>
</dbReference>
<dbReference type="EC" id="6.3.4.2" evidence="9"/>